<keyword evidence="4" id="KW-1185">Reference proteome</keyword>
<evidence type="ECO:0000256" key="2">
    <source>
        <dbReference type="SAM" id="MobiDB-lite"/>
    </source>
</evidence>
<proteinExistence type="predicted"/>
<feature type="region of interest" description="Disordered" evidence="2">
    <location>
        <begin position="325"/>
        <end position="345"/>
    </location>
</feature>
<dbReference type="AlphaFoldDB" id="A0A8S1LNX3"/>
<evidence type="ECO:0000256" key="1">
    <source>
        <dbReference type="SAM" id="Coils"/>
    </source>
</evidence>
<keyword evidence="1" id="KW-0175">Coiled coil</keyword>
<protein>
    <submittedName>
        <fullName evidence="3">Uncharacterized protein</fullName>
    </submittedName>
</protein>
<reference evidence="3" key="1">
    <citation type="submission" date="2021-01" db="EMBL/GenBank/DDBJ databases">
        <authorList>
            <consortium name="Genoscope - CEA"/>
            <person name="William W."/>
        </authorList>
    </citation>
    <scope>NUCLEOTIDE SEQUENCE</scope>
</reference>
<organism evidence="3 4">
    <name type="scientific">Paramecium sonneborni</name>
    <dbReference type="NCBI Taxonomy" id="65129"/>
    <lineage>
        <taxon>Eukaryota</taxon>
        <taxon>Sar</taxon>
        <taxon>Alveolata</taxon>
        <taxon>Ciliophora</taxon>
        <taxon>Intramacronucleata</taxon>
        <taxon>Oligohymenophorea</taxon>
        <taxon>Peniculida</taxon>
        <taxon>Parameciidae</taxon>
        <taxon>Paramecium</taxon>
    </lineage>
</organism>
<evidence type="ECO:0000313" key="4">
    <source>
        <dbReference type="Proteomes" id="UP000692954"/>
    </source>
</evidence>
<dbReference type="EMBL" id="CAJJDN010000023">
    <property type="protein sequence ID" value="CAD8068125.1"/>
    <property type="molecule type" value="Genomic_DNA"/>
</dbReference>
<feature type="coiled-coil region" evidence="1">
    <location>
        <begin position="272"/>
        <end position="302"/>
    </location>
</feature>
<feature type="compositionally biased region" description="Polar residues" evidence="2">
    <location>
        <begin position="325"/>
        <end position="339"/>
    </location>
</feature>
<accession>A0A8S1LNX3</accession>
<dbReference type="Proteomes" id="UP000692954">
    <property type="component" value="Unassembled WGS sequence"/>
</dbReference>
<sequence length="753" mass="90467">MSGLQIIYGEIKGSKQIVQFRIDPTILNKQINPNIIKDFLKEVELDEQYYDKPSILFQAGEQYFNSIGKNQIYDLENAQKWINSNNLIEMTYALKWIYQVASVEEKALLTYDLNINQEILKKIIILNIALEQKIQISINSLINLLDQNCEILYCIAQYLQSAIKSLQFEELLPLLIQIINLIDGQIYNKFIVLQLMDIVHSQFSQFNIPKLKINQFQIQNWENCTEFTIQEQELPFLILRRSREVYNLTQSQYESFQNCFFFKWQTMDMLIDEQIKNNKTKIEKQIENNENNENNENKIDKEIEIQIPKKQRQKQRLVFSVQVRPNQNQSNPIKENQNGAPRPPPAPINLINTSSYTQYNKLPMLQQNLIGTIWSVSLPQNPLINPDNLKYFLKKQVIKKEANQQKETVIYSESVLKEQGIKLELLLNKLSKINLIEIMDQINQLEFVENNNNNEMKSVLELLYKIILLIPEDFQNKYEKKINEIMQNNQQNSNNYFINRNDQSVKQIYDLNFKKSIEIEFFFKEHVENYEFIVNQILQFIKIFEDIKKDQELILYFHYIKEYGKIFNNIKIAEYGYKFENLIEFSYKTQQLVPQQEELIKFIVEDMINQNIKFQDLNDPYYQSLQILSKESNALSENKKTIETYKKHNLWLENHLRNFENNQAEINFFNKAKKYFQLYKDFIYSMETIYQKGLKNYEEIRKYFCDFRNELETPQFFGDILKIKKQLMEQYQYILFQRKKQQQKQYSKLHLKK</sequence>
<gene>
    <name evidence="3" type="ORF">PSON_ATCC_30995.1.T0230384</name>
</gene>
<comment type="caution">
    <text evidence="3">The sequence shown here is derived from an EMBL/GenBank/DDBJ whole genome shotgun (WGS) entry which is preliminary data.</text>
</comment>
<evidence type="ECO:0000313" key="3">
    <source>
        <dbReference type="EMBL" id="CAD8068125.1"/>
    </source>
</evidence>
<name>A0A8S1LNX3_9CILI</name>